<dbReference type="Gene3D" id="1.10.3720.10">
    <property type="entry name" value="MetI-like"/>
    <property type="match status" value="2"/>
</dbReference>
<evidence type="ECO:0000256" key="3">
    <source>
        <dbReference type="ARBA" id="ARBA00022475"/>
    </source>
</evidence>
<dbReference type="PANTHER" id="PTHR43357">
    <property type="entry name" value="INNER MEMBRANE ABC TRANSPORTER PERMEASE PROTEIN YDCV"/>
    <property type="match status" value="1"/>
</dbReference>
<feature type="transmembrane region" description="Helical" evidence="8">
    <location>
        <begin position="340"/>
        <end position="361"/>
    </location>
</feature>
<comment type="caution">
    <text evidence="10">The sequence shown here is derived from an EMBL/GenBank/DDBJ whole genome shotgun (WGS) entry which is preliminary data.</text>
</comment>
<evidence type="ECO:0000256" key="6">
    <source>
        <dbReference type="ARBA" id="ARBA00022989"/>
    </source>
</evidence>
<dbReference type="PANTHER" id="PTHR43357:SF3">
    <property type="entry name" value="FE(3+)-TRANSPORT SYSTEM PERMEASE PROTEIN FBPB 2"/>
    <property type="match status" value="1"/>
</dbReference>
<keyword evidence="11" id="KW-1185">Reference proteome</keyword>
<feature type="transmembrane region" description="Helical" evidence="8">
    <location>
        <begin position="57"/>
        <end position="75"/>
    </location>
</feature>
<evidence type="ECO:0000313" key="10">
    <source>
        <dbReference type="EMBL" id="TXL57767.1"/>
    </source>
</evidence>
<keyword evidence="4" id="KW-0997">Cell inner membrane</keyword>
<name>A0A5C8NDT2_9ACTN</name>
<feature type="domain" description="ABC transmembrane type-1" evidence="9">
    <location>
        <begin position="19"/>
        <end position="205"/>
    </location>
</feature>
<sequence length="482" mass="50331">MGPGELHDLLIRPRVGELLGNTVTLLVGTVVATTVIGVAAAFVVVRTDVPFRPLWHVLLAAPLAVPAFVNSYGWVSLTHAVQSYQGAVLVVTLSYYPLVYLPVVAALMGLEAAPEDVARSLGRSSWRTFWTVVLPRLSPAVLGGALLVGLHVLAEFGALQLLAFPTFTTAIYGQYRSAFAGDAGTVLAGVLVTLCVLLLTLELLARGRRRYARVGRGAGHPAERIVLGRRAPAVLLALLGFVTLTLGVPLASLAHWLAVGSSTEFPMGELSSALGSTVALALAGTAVTTLLALPVAWLAVRRRGPAAMLVERGTYVANALPGIVVALALVAVSIRAVPPLYQTLPLLLVAYAILFLPRAVVSVKASLENAPPLLDDVSRSLGQSAWSTFRRVTLPLVAPGIGSGAALVFLAISTELTGTLLLAPIGTTTLATEFWNNSSSVQYGAAAPYALLLILVSIPATFLLARQATRKPTVAEPVVLAA</sequence>
<dbReference type="OrthoDB" id="9810794at2"/>
<dbReference type="AlphaFoldDB" id="A0A5C8NDT2"/>
<feature type="transmembrane region" description="Helical" evidence="8">
    <location>
        <begin position="312"/>
        <end position="334"/>
    </location>
</feature>
<dbReference type="GO" id="GO:0005886">
    <property type="term" value="C:plasma membrane"/>
    <property type="evidence" value="ECO:0007669"/>
    <property type="project" value="UniProtKB-SubCell"/>
</dbReference>
<evidence type="ECO:0000313" key="11">
    <source>
        <dbReference type="Proteomes" id="UP000321571"/>
    </source>
</evidence>
<feature type="transmembrane region" description="Helical" evidence="8">
    <location>
        <begin position="23"/>
        <end position="45"/>
    </location>
</feature>
<feature type="domain" description="ABC transmembrane type-1" evidence="9">
    <location>
        <begin position="274"/>
        <end position="464"/>
    </location>
</feature>
<evidence type="ECO:0000256" key="5">
    <source>
        <dbReference type="ARBA" id="ARBA00022692"/>
    </source>
</evidence>
<feature type="transmembrane region" description="Helical" evidence="8">
    <location>
        <begin position="392"/>
        <end position="412"/>
    </location>
</feature>
<reference evidence="10 11" key="1">
    <citation type="submission" date="2019-06" db="EMBL/GenBank/DDBJ databases">
        <title>Aeromicrobium sp. nov., isolated from a maize field.</title>
        <authorList>
            <person name="Lin S.-Y."/>
            <person name="Tsai C.-F."/>
            <person name="Young C.-C."/>
        </authorList>
    </citation>
    <scope>NUCLEOTIDE SEQUENCE [LARGE SCALE GENOMIC DNA]</scope>
    <source>
        <strain evidence="10 11">CC-CFT486</strain>
    </source>
</reference>
<dbReference type="EMBL" id="VDUX01000006">
    <property type="protein sequence ID" value="TXL57767.1"/>
    <property type="molecule type" value="Genomic_DNA"/>
</dbReference>
<gene>
    <name evidence="10" type="ORF">FHP06_12415</name>
</gene>
<protein>
    <submittedName>
        <fullName evidence="10">Iron ABC transporter permease</fullName>
    </submittedName>
</protein>
<feature type="transmembrane region" description="Helical" evidence="8">
    <location>
        <begin position="87"/>
        <end position="108"/>
    </location>
</feature>
<dbReference type="PROSITE" id="PS50928">
    <property type="entry name" value="ABC_TM1"/>
    <property type="match status" value="2"/>
</dbReference>
<feature type="transmembrane region" description="Helical" evidence="8">
    <location>
        <begin position="233"/>
        <end position="258"/>
    </location>
</feature>
<evidence type="ECO:0000256" key="7">
    <source>
        <dbReference type="ARBA" id="ARBA00023136"/>
    </source>
</evidence>
<evidence type="ECO:0000256" key="8">
    <source>
        <dbReference type="RuleBase" id="RU363032"/>
    </source>
</evidence>
<evidence type="ECO:0000256" key="1">
    <source>
        <dbReference type="ARBA" id="ARBA00004429"/>
    </source>
</evidence>
<keyword evidence="2 8" id="KW-0813">Transport</keyword>
<dbReference type="Pfam" id="PF00528">
    <property type="entry name" value="BPD_transp_1"/>
    <property type="match status" value="2"/>
</dbReference>
<dbReference type="CDD" id="cd06261">
    <property type="entry name" value="TM_PBP2"/>
    <property type="match status" value="2"/>
</dbReference>
<evidence type="ECO:0000256" key="4">
    <source>
        <dbReference type="ARBA" id="ARBA00022519"/>
    </source>
</evidence>
<feature type="transmembrane region" description="Helical" evidence="8">
    <location>
        <begin position="278"/>
        <end position="300"/>
    </location>
</feature>
<dbReference type="SUPFAM" id="SSF161098">
    <property type="entry name" value="MetI-like"/>
    <property type="match status" value="2"/>
</dbReference>
<evidence type="ECO:0000256" key="2">
    <source>
        <dbReference type="ARBA" id="ARBA00022448"/>
    </source>
</evidence>
<keyword evidence="3" id="KW-1003">Cell membrane</keyword>
<feature type="transmembrane region" description="Helical" evidence="8">
    <location>
        <begin position="446"/>
        <end position="465"/>
    </location>
</feature>
<organism evidence="10 11">
    <name type="scientific">Aeromicrobium terrae</name>
    <dbReference type="NCBI Taxonomy" id="2498846"/>
    <lineage>
        <taxon>Bacteria</taxon>
        <taxon>Bacillati</taxon>
        <taxon>Actinomycetota</taxon>
        <taxon>Actinomycetes</taxon>
        <taxon>Propionibacteriales</taxon>
        <taxon>Nocardioidaceae</taxon>
        <taxon>Aeromicrobium</taxon>
    </lineage>
</organism>
<feature type="transmembrane region" description="Helical" evidence="8">
    <location>
        <begin position="186"/>
        <end position="205"/>
    </location>
</feature>
<keyword evidence="5 8" id="KW-0812">Transmembrane</keyword>
<dbReference type="Proteomes" id="UP000321571">
    <property type="component" value="Unassembled WGS sequence"/>
</dbReference>
<accession>A0A5C8NDT2</accession>
<comment type="subcellular location">
    <subcellularLocation>
        <location evidence="1">Cell inner membrane</location>
        <topology evidence="1">Multi-pass membrane protein</topology>
    </subcellularLocation>
    <subcellularLocation>
        <location evidence="8">Cell membrane</location>
        <topology evidence="8">Multi-pass membrane protein</topology>
    </subcellularLocation>
</comment>
<dbReference type="InterPro" id="IPR035906">
    <property type="entry name" value="MetI-like_sf"/>
</dbReference>
<evidence type="ECO:0000259" key="9">
    <source>
        <dbReference type="PROSITE" id="PS50928"/>
    </source>
</evidence>
<proteinExistence type="inferred from homology"/>
<feature type="transmembrane region" description="Helical" evidence="8">
    <location>
        <begin position="129"/>
        <end position="154"/>
    </location>
</feature>
<keyword evidence="6 8" id="KW-1133">Transmembrane helix</keyword>
<keyword evidence="7 8" id="KW-0472">Membrane</keyword>
<dbReference type="GO" id="GO:0055085">
    <property type="term" value="P:transmembrane transport"/>
    <property type="evidence" value="ECO:0007669"/>
    <property type="project" value="InterPro"/>
</dbReference>
<comment type="similarity">
    <text evidence="8">Belongs to the binding-protein-dependent transport system permease family.</text>
</comment>
<dbReference type="InterPro" id="IPR000515">
    <property type="entry name" value="MetI-like"/>
</dbReference>